<accession>A0A9X2C6Z2</accession>
<reference evidence="3 4" key="2">
    <citation type="journal article" date="2023" name="Plant Pathol.">
        <title>Dismantling and reorganizing Pseudomonas marginalis sensu#lato.</title>
        <authorList>
            <person name="Sawada H."/>
            <person name="Fujikawa T."/>
            <person name="Satou M."/>
        </authorList>
    </citation>
    <scope>NUCLEOTIDE SEQUENCE [LARGE SCALE GENOMIC DNA]</scope>
    <source>
        <strain evidence="3 4">MAFF 302030</strain>
    </source>
</reference>
<feature type="coiled-coil region" evidence="1">
    <location>
        <begin position="75"/>
        <end position="102"/>
    </location>
</feature>
<sequence>MPPIGGITNGNSHLQATGDALADSASSPLELSPLAEHAQSAQSVKVSLSGVGLQRAAASSADDRDIEESGLPENIQNILKMIRKLKQQIAEKLAELQAVMANRRLSPEESQAKVAALQSAMAGLNAGLMTANMALAKALKEAGLSPELLMKAASLAMKS</sequence>
<dbReference type="EMBL" id="JALQCW010000032">
    <property type="protein sequence ID" value="MCK9798833.1"/>
    <property type="molecule type" value="Genomic_DNA"/>
</dbReference>
<keyword evidence="1" id="KW-0175">Coiled coil</keyword>
<proteinExistence type="predicted"/>
<evidence type="ECO:0000256" key="2">
    <source>
        <dbReference type="SAM" id="MobiDB-lite"/>
    </source>
</evidence>
<organism evidence="3 4">
    <name type="scientific">Pseudomonas morbosilactucae</name>
    <dbReference type="NCBI Taxonomy" id="2938197"/>
    <lineage>
        <taxon>Bacteria</taxon>
        <taxon>Pseudomonadati</taxon>
        <taxon>Pseudomonadota</taxon>
        <taxon>Gammaproteobacteria</taxon>
        <taxon>Pseudomonadales</taxon>
        <taxon>Pseudomonadaceae</taxon>
        <taxon>Pseudomonas</taxon>
    </lineage>
</organism>
<comment type="caution">
    <text evidence="3">The sequence shown here is derived from an EMBL/GenBank/DDBJ whole genome shotgun (WGS) entry which is preliminary data.</text>
</comment>
<dbReference type="RefSeq" id="WP_268265462.1">
    <property type="nucleotide sequence ID" value="NZ_JALQCW010000032.1"/>
</dbReference>
<evidence type="ECO:0000313" key="3">
    <source>
        <dbReference type="EMBL" id="MCK9798833.1"/>
    </source>
</evidence>
<protein>
    <recommendedName>
        <fullName evidence="5">Chemotaxis protein</fullName>
    </recommendedName>
</protein>
<dbReference type="Gene3D" id="1.20.120.1490">
    <property type="match status" value="1"/>
</dbReference>
<dbReference type="Proteomes" id="UP001155059">
    <property type="component" value="Unassembled WGS sequence"/>
</dbReference>
<name>A0A9X2C6Z2_9PSED</name>
<reference evidence="3 4" key="1">
    <citation type="journal article" date="2022" name="Int. J. Syst. Evol. Microbiol.">
        <title>Pseudomonas aegrilactucae sp. nov. and Pseudomonas morbosilactucae sp. nov., pathogens causing bacterial rot of lettuce in Japan.</title>
        <authorList>
            <person name="Sawada H."/>
            <person name="Fujikawa T."/>
            <person name="Satou M."/>
        </authorList>
    </citation>
    <scope>NUCLEOTIDE SEQUENCE [LARGE SCALE GENOMIC DNA]</scope>
    <source>
        <strain evidence="3 4">MAFF 302030</strain>
    </source>
</reference>
<evidence type="ECO:0008006" key="5">
    <source>
        <dbReference type="Google" id="ProtNLM"/>
    </source>
</evidence>
<feature type="region of interest" description="Disordered" evidence="2">
    <location>
        <begin position="1"/>
        <end position="27"/>
    </location>
</feature>
<evidence type="ECO:0000313" key="4">
    <source>
        <dbReference type="Proteomes" id="UP001155059"/>
    </source>
</evidence>
<dbReference type="AlphaFoldDB" id="A0A9X2C6Z2"/>
<evidence type="ECO:0000256" key="1">
    <source>
        <dbReference type="SAM" id="Coils"/>
    </source>
</evidence>
<gene>
    <name evidence="3" type="ORF">M1B34_14160</name>
</gene>